<evidence type="ECO:0000256" key="2">
    <source>
        <dbReference type="ARBA" id="ARBA00022527"/>
    </source>
</evidence>
<dbReference type="Pfam" id="PF07714">
    <property type="entry name" value="PK_Tyr_Ser-Thr"/>
    <property type="match status" value="1"/>
</dbReference>
<evidence type="ECO:0000256" key="7">
    <source>
        <dbReference type="ARBA" id="ARBA00047899"/>
    </source>
</evidence>
<name>A0A433DCA6_9FUNG</name>
<keyword evidence="4" id="KW-0547">Nucleotide-binding</keyword>
<dbReference type="InterPro" id="IPR001245">
    <property type="entry name" value="Ser-Thr/Tyr_kinase_cat_dom"/>
</dbReference>
<organism evidence="10 11">
    <name type="scientific">Jimgerdemannia flammicorona</name>
    <dbReference type="NCBI Taxonomy" id="994334"/>
    <lineage>
        <taxon>Eukaryota</taxon>
        <taxon>Fungi</taxon>
        <taxon>Fungi incertae sedis</taxon>
        <taxon>Mucoromycota</taxon>
        <taxon>Mucoromycotina</taxon>
        <taxon>Endogonomycetes</taxon>
        <taxon>Endogonales</taxon>
        <taxon>Endogonaceae</taxon>
        <taxon>Jimgerdemannia</taxon>
    </lineage>
</organism>
<comment type="catalytic activity">
    <reaction evidence="8">
        <text>L-seryl-[protein] + ATP = O-phospho-L-seryl-[protein] + ADP + H(+)</text>
        <dbReference type="Rhea" id="RHEA:17989"/>
        <dbReference type="Rhea" id="RHEA-COMP:9863"/>
        <dbReference type="Rhea" id="RHEA-COMP:11604"/>
        <dbReference type="ChEBI" id="CHEBI:15378"/>
        <dbReference type="ChEBI" id="CHEBI:29999"/>
        <dbReference type="ChEBI" id="CHEBI:30616"/>
        <dbReference type="ChEBI" id="CHEBI:83421"/>
        <dbReference type="ChEBI" id="CHEBI:456216"/>
        <dbReference type="EC" id="2.7.11.1"/>
    </reaction>
</comment>
<reference evidence="10 11" key="1">
    <citation type="journal article" date="2018" name="New Phytol.">
        <title>Phylogenomics of Endogonaceae and evolution of mycorrhizas within Mucoromycota.</title>
        <authorList>
            <person name="Chang Y."/>
            <person name="Desiro A."/>
            <person name="Na H."/>
            <person name="Sandor L."/>
            <person name="Lipzen A."/>
            <person name="Clum A."/>
            <person name="Barry K."/>
            <person name="Grigoriev I.V."/>
            <person name="Martin F.M."/>
            <person name="Stajich J.E."/>
            <person name="Smith M.E."/>
            <person name="Bonito G."/>
            <person name="Spatafora J.W."/>
        </authorList>
    </citation>
    <scope>NUCLEOTIDE SEQUENCE [LARGE SCALE GENOMIC DNA]</scope>
    <source>
        <strain evidence="10 11">GMNB39</strain>
    </source>
</reference>
<dbReference type="PANTHER" id="PTHR24361:SF433">
    <property type="entry name" value="PROTEIN KINASE DOMAIN-CONTAINING PROTEIN"/>
    <property type="match status" value="1"/>
</dbReference>
<dbReference type="InterPro" id="IPR011009">
    <property type="entry name" value="Kinase-like_dom_sf"/>
</dbReference>
<evidence type="ECO:0000256" key="5">
    <source>
        <dbReference type="ARBA" id="ARBA00022777"/>
    </source>
</evidence>
<accession>A0A433DCA6</accession>
<dbReference type="EC" id="2.7.11.1" evidence="1"/>
<keyword evidence="3" id="KW-0808">Transferase</keyword>
<dbReference type="Proteomes" id="UP000268093">
    <property type="component" value="Unassembled WGS sequence"/>
</dbReference>
<dbReference type="EMBL" id="RBNI01003326">
    <property type="protein sequence ID" value="RUP48459.1"/>
    <property type="molecule type" value="Genomic_DNA"/>
</dbReference>
<comment type="catalytic activity">
    <reaction evidence="7">
        <text>L-threonyl-[protein] + ATP = O-phospho-L-threonyl-[protein] + ADP + H(+)</text>
        <dbReference type="Rhea" id="RHEA:46608"/>
        <dbReference type="Rhea" id="RHEA-COMP:11060"/>
        <dbReference type="Rhea" id="RHEA-COMP:11605"/>
        <dbReference type="ChEBI" id="CHEBI:15378"/>
        <dbReference type="ChEBI" id="CHEBI:30013"/>
        <dbReference type="ChEBI" id="CHEBI:30616"/>
        <dbReference type="ChEBI" id="CHEBI:61977"/>
        <dbReference type="ChEBI" id="CHEBI:456216"/>
        <dbReference type="EC" id="2.7.11.1"/>
    </reaction>
</comment>
<dbReference type="SUPFAM" id="SSF56112">
    <property type="entry name" value="Protein kinase-like (PK-like)"/>
    <property type="match status" value="1"/>
</dbReference>
<feature type="domain" description="Protein kinase" evidence="9">
    <location>
        <begin position="1"/>
        <end position="177"/>
    </location>
</feature>
<evidence type="ECO:0000256" key="1">
    <source>
        <dbReference type="ARBA" id="ARBA00012513"/>
    </source>
</evidence>
<comment type="caution">
    <text evidence="10">The sequence shown here is derived from an EMBL/GenBank/DDBJ whole genome shotgun (WGS) entry which is preliminary data.</text>
</comment>
<dbReference type="GO" id="GO:0004674">
    <property type="term" value="F:protein serine/threonine kinase activity"/>
    <property type="evidence" value="ECO:0007669"/>
    <property type="project" value="UniProtKB-KW"/>
</dbReference>
<protein>
    <recommendedName>
        <fullName evidence="1">non-specific serine/threonine protein kinase</fullName>
        <ecNumber evidence="1">2.7.11.1</ecNumber>
    </recommendedName>
</protein>
<dbReference type="PANTHER" id="PTHR24361">
    <property type="entry name" value="MITOGEN-ACTIVATED KINASE KINASE KINASE"/>
    <property type="match status" value="1"/>
</dbReference>
<gene>
    <name evidence="10" type="ORF">BC936DRAFT_144535</name>
</gene>
<evidence type="ECO:0000256" key="4">
    <source>
        <dbReference type="ARBA" id="ARBA00022741"/>
    </source>
</evidence>
<dbReference type="InterPro" id="IPR000719">
    <property type="entry name" value="Prot_kinase_dom"/>
</dbReference>
<dbReference type="PROSITE" id="PS50011">
    <property type="entry name" value="PROTEIN_KINASE_DOM"/>
    <property type="match status" value="1"/>
</dbReference>
<evidence type="ECO:0000259" key="9">
    <source>
        <dbReference type="PROSITE" id="PS50011"/>
    </source>
</evidence>
<keyword evidence="5 10" id="KW-0418">Kinase</keyword>
<dbReference type="GO" id="GO:0005737">
    <property type="term" value="C:cytoplasm"/>
    <property type="evidence" value="ECO:0007669"/>
    <property type="project" value="TreeGrafter"/>
</dbReference>
<keyword evidence="11" id="KW-1185">Reference proteome</keyword>
<evidence type="ECO:0000256" key="3">
    <source>
        <dbReference type="ARBA" id="ARBA00022679"/>
    </source>
</evidence>
<evidence type="ECO:0000313" key="10">
    <source>
        <dbReference type="EMBL" id="RUP48459.1"/>
    </source>
</evidence>
<keyword evidence="6" id="KW-0067">ATP-binding</keyword>
<keyword evidence="2" id="KW-0723">Serine/threonine-protein kinase</keyword>
<evidence type="ECO:0000256" key="8">
    <source>
        <dbReference type="ARBA" id="ARBA00048679"/>
    </source>
</evidence>
<evidence type="ECO:0000256" key="6">
    <source>
        <dbReference type="ARBA" id="ARBA00022840"/>
    </source>
</evidence>
<dbReference type="AlphaFoldDB" id="A0A433DCA6"/>
<dbReference type="InterPro" id="IPR053235">
    <property type="entry name" value="Ser_Thr_kinase"/>
</dbReference>
<proteinExistence type="predicted"/>
<evidence type="ECO:0000313" key="11">
    <source>
        <dbReference type="Proteomes" id="UP000268093"/>
    </source>
</evidence>
<dbReference type="GO" id="GO:0005524">
    <property type="term" value="F:ATP binding"/>
    <property type="evidence" value="ECO:0007669"/>
    <property type="project" value="UniProtKB-KW"/>
</dbReference>
<sequence>MALFAAAKDLTPPSTNHFSPCLSSSNFVASTHSIDTTRSTAHGQVVSATTQIIGRFQLLKTLAHPNLCEYVEIVKGKHDRIFVVSEYHENSMHKIRKIENEEKPVFRTVPIFFLSLFSDLWGLNFVRVVDPTQFSVDCLRQWALQIANALSYLHSQGVVHRNLALHNIWVDSKVVDT</sequence>
<dbReference type="OrthoDB" id="1668230at2759"/>
<dbReference type="Gene3D" id="1.10.510.10">
    <property type="entry name" value="Transferase(Phosphotransferase) domain 1"/>
    <property type="match status" value="1"/>
</dbReference>